<keyword evidence="3" id="KW-1185">Reference proteome</keyword>
<sequence length="117" mass="13188">MHTKVLEKQCRSVNTVRIKLTKEAVDQLQKATRPVRISGELVGGCGMTVEYSLWLDEATPNDQVMQVEAMTLLIDAETIGYIDSDSLTIDYRAQQGFRLVTPQQILAYGLTLKERWG</sequence>
<dbReference type="AlphaFoldDB" id="A0A4Y3PQV1"/>
<feature type="domain" description="Core" evidence="1">
    <location>
        <begin position="17"/>
        <end position="112"/>
    </location>
</feature>
<dbReference type="Gene3D" id="2.60.300.12">
    <property type="entry name" value="HesB-like domain"/>
    <property type="match status" value="1"/>
</dbReference>
<evidence type="ECO:0000259" key="1">
    <source>
        <dbReference type="Pfam" id="PF01521"/>
    </source>
</evidence>
<proteinExistence type="predicted"/>
<comment type="caution">
    <text evidence="2">The sequence shown here is derived from an EMBL/GenBank/DDBJ whole genome shotgun (WGS) entry which is preliminary data.</text>
</comment>
<evidence type="ECO:0000313" key="2">
    <source>
        <dbReference type="EMBL" id="GEB33768.1"/>
    </source>
</evidence>
<gene>
    <name evidence="2" type="ORF">BPA01_33480</name>
</gene>
<dbReference type="InterPro" id="IPR000361">
    <property type="entry name" value="ATAP_core_dom"/>
</dbReference>
<dbReference type="Proteomes" id="UP000316882">
    <property type="component" value="Unassembled WGS sequence"/>
</dbReference>
<dbReference type="Pfam" id="PF01521">
    <property type="entry name" value="Fe-S_biosyn"/>
    <property type="match status" value="1"/>
</dbReference>
<accession>A0A4Y3PQV1</accession>
<reference evidence="2 3" key="1">
    <citation type="submission" date="2019-06" db="EMBL/GenBank/DDBJ databases">
        <title>Whole genome shotgun sequence of Brevibacillus parabrevis NBRC 12334.</title>
        <authorList>
            <person name="Hosoyama A."/>
            <person name="Uohara A."/>
            <person name="Ohji S."/>
            <person name="Ichikawa N."/>
        </authorList>
    </citation>
    <scope>NUCLEOTIDE SEQUENCE [LARGE SCALE GENOMIC DNA]</scope>
    <source>
        <strain evidence="2 3">NBRC 12334</strain>
    </source>
</reference>
<dbReference type="SUPFAM" id="SSF89360">
    <property type="entry name" value="HesB-like domain"/>
    <property type="match status" value="1"/>
</dbReference>
<organism evidence="2 3">
    <name type="scientific">Brevibacillus parabrevis</name>
    <dbReference type="NCBI Taxonomy" id="54914"/>
    <lineage>
        <taxon>Bacteria</taxon>
        <taxon>Bacillati</taxon>
        <taxon>Bacillota</taxon>
        <taxon>Bacilli</taxon>
        <taxon>Bacillales</taxon>
        <taxon>Paenibacillaceae</taxon>
        <taxon>Brevibacillus</taxon>
    </lineage>
</organism>
<dbReference type="InterPro" id="IPR035903">
    <property type="entry name" value="HesB-like_dom_sf"/>
</dbReference>
<dbReference type="STRING" id="54914.AV540_00475"/>
<dbReference type="EMBL" id="BJMH01000016">
    <property type="protein sequence ID" value="GEB33768.1"/>
    <property type="molecule type" value="Genomic_DNA"/>
</dbReference>
<name>A0A4Y3PQV1_BREPA</name>
<protein>
    <recommendedName>
        <fullName evidence="1">Core domain-containing protein</fullName>
    </recommendedName>
</protein>
<evidence type="ECO:0000313" key="3">
    <source>
        <dbReference type="Proteomes" id="UP000316882"/>
    </source>
</evidence>